<dbReference type="Proteomes" id="UP000613266">
    <property type="component" value="Unassembled WGS sequence"/>
</dbReference>
<accession>A0A931J5G1</accession>
<dbReference type="RefSeq" id="WP_198111929.1">
    <property type="nucleotide sequence ID" value="NZ_JAEDAK010000010.1"/>
</dbReference>
<proteinExistence type="predicted"/>
<dbReference type="EMBL" id="JAEDAK010000010">
    <property type="protein sequence ID" value="MBH9578158.1"/>
    <property type="molecule type" value="Genomic_DNA"/>
</dbReference>
<keyword evidence="2" id="KW-1185">Reference proteome</keyword>
<dbReference type="AlphaFoldDB" id="A0A931J5G1"/>
<name>A0A931J5G1_9BURK</name>
<sequence>MEATTYLTAKELAERIKYKPNVINNCLKDSVLLEGVHYLRPFGRRKVLYIWEAVEQVMRSGGAASAAKLNLPT</sequence>
<gene>
    <name evidence="1" type="ORF">I7X39_14810</name>
</gene>
<evidence type="ECO:0000313" key="1">
    <source>
        <dbReference type="EMBL" id="MBH9578158.1"/>
    </source>
</evidence>
<reference evidence="1" key="1">
    <citation type="submission" date="2020-12" db="EMBL/GenBank/DDBJ databases">
        <title>The genome sequence of Inhella sp. 1Y17.</title>
        <authorList>
            <person name="Liu Y."/>
        </authorList>
    </citation>
    <scope>NUCLEOTIDE SEQUENCE</scope>
    <source>
        <strain evidence="1">1Y17</strain>
    </source>
</reference>
<protein>
    <submittedName>
        <fullName evidence="1">Uncharacterized protein</fullName>
    </submittedName>
</protein>
<organism evidence="1 2">
    <name type="scientific">Inhella proteolytica</name>
    <dbReference type="NCBI Taxonomy" id="2795029"/>
    <lineage>
        <taxon>Bacteria</taxon>
        <taxon>Pseudomonadati</taxon>
        <taxon>Pseudomonadota</taxon>
        <taxon>Betaproteobacteria</taxon>
        <taxon>Burkholderiales</taxon>
        <taxon>Sphaerotilaceae</taxon>
        <taxon>Inhella</taxon>
    </lineage>
</organism>
<comment type="caution">
    <text evidence="1">The sequence shown here is derived from an EMBL/GenBank/DDBJ whole genome shotgun (WGS) entry which is preliminary data.</text>
</comment>
<evidence type="ECO:0000313" key="2">
    <source>
        <dbReference type="Proteomes" id="UP000613266"/>
    </source>
</evidence>